<evidence type="ECO:0000256" key="2">
    <source>
        <dbReference type="ARBA" id="ARBA00022771"/>
    </source>
</evidence>
<dbReference type="SMART" id="SM00575">
    <property type="entry name" value="ZnF_PMZ"/>
    <property type="match status" value="1"/>
</dbReference>
<feature type="domain" description="SWIM-type" evidence="5">
    <location>
        <begin position="19"/>
        <end position="53"/>
    </location>
</feature>
<dbReference type="GO" id="GO:0008270">
    <property type="term" value="F:zinc ion binding"/>
    <property type="evidence" value="ECO:0007669"/>
    <property type="project" value="UniProtKB-KW"/>
</dbReference>
<keyword evidence="3" id="KW-0862">Zinc</keyword>
<evidence type="ECO:0000259" key="5">
    <source>
        <dbReference type="PROSITE" id="PS50966"/>
    </source>
</evidence>
<accession>A0AAV3QJG5</accession>
<name>A0AAV3QJG5_LITER</name>
<gene>
    <name evidence="6" type="ORF">LIER_19660</name>
</gene>
<keyword evidence="1" id="KW-0479">Metal-binding</keyword>
<dbReference type="InterPro" id="IPR007527">
    <property type="entry name" value="Znf_SWIM"/>
</dbReference>
<comment type="caution">
    <text evidence="6">The sequence shown here is derived from an EMBL/GenBank/DDBJ whole genome shotgun (WGS) entry which is preliminary data.</text>
</comment>
<evidence type="ECO:0000256" key="3">
    <source>
        <dbReference type="ARBA" id="ARBA00022833"/>
    </source>
</evidence>
<evidence type="ECO:0000256" key="1">
    <source>
        <dbReference type="ARBA" id="ARBA00022723"/>
    </source>
</evidence>
<evidence type="ECO:0000313" key="7">
    <source>
        <dbReference type="Proteomes" id="UP001454036"/>
    </source>
</evidence>
<keyword evidence="7" id="KW-1185">Reference proteome</keyword>
<dbReference type="PROSITE" id="PS50966">
    <property type="entry name" value="ZF_SWIM"/>
    <property type="match status" value="1"/>
</dbReference>
<protein>
    <recommendedName>
        <fullName evidence="5">SWIM-type domain-containing protein</fullName>
    </recommendedName>
</protein>
<dbReference type="InterPro" id="IPR006564">
    <property type="entry name" value="Znf_PMZ"/>
</dbReference>
<sequence>MSYAWNGLDGYEVFCVSEEQVKVDLKKRECSCRLWKLIGIPCIHAIPPIYSRKQLPADWVDNCYKVETFGWLYENAEHEAYLINLHNWMNEMGFLLHNFQANPILICSQPNPTTVELMGRMTRAKRAKGVNMSQDA</sequence>
<organism evidence="6 7">
    <name type="scientific">Lithospermum erythrorhizon</name>
    <name type="common">Purple gromwell</name>
    <name type="synonym">Lithospermum officinale var. erythrorhizon</name>
    <dbReference type="NCBI Taxonomy" id="34254"/>
    <lineage>
        <taxon>Eukaryota</taxon>
        <taxon>Viridiplantae</taxon>
        <taxon>Streptophyta</taxon>
        <taxon>Embryophyta</taxon>
        <taxon>Tracheophyta</taxon>
        <taxon>Spermatophyta</taxon>
        <taxon>Magnoliopsida</taxon>
        <taxon>eudicotyledons</taxon>
        <taxon>Gunneridae</taxon>
        <taxon>Pentapetalae</taxon>
        <taxon>asterids</taxon>
        <taxon>lamiids</taxon>
        <taxon>Boraginales</taxon>
        <taxon>Boraginaceae</taxon>
        <taxon>Boraginoideae</taxon>
        <taxon>Lithospermeae</taxon>
        <taxon>Lithospermum</taxon>
    </lineage>
</organism>
<proteinExistence type="predicted"/>
<dbReference type="Proteomes" id="UP001454036">
    <property type="component" value="Unassembled WGS sequence"/>
</dbReference>
<evidence type="ECO:0000256" key="4">
    <source>
        <dbReference type="PROSITE-ProRule" id="PRU00325"/>
    </source>
</evidence>
<dbReference type="EMBL" id="BAABME010004888">
    <property type="protein sequence ID" value="GAA0163899.1"/>
    <property type="molecule type" value="Genomic_DNA"/>
</dbReference>
<reference evidence="6 7" key="1">
    <citation type="submission" date="2024-01" db="EMBL/GenBank/DDBJ databases">
        <title>The complete chloroplast genome sequence of Lithospermum erythrorhizon: insights into the phylogenetic relationship among Boraginaceae species and the maternal lineages of purple gromwells.</title>
        <authorList>
            <person name="Okada T."/>
            <person name="Watanabe K."/>
        </authorList>
    </citation>
    <scope>NUCLEOTIDE SEQUENCE [LARGE SCALE GENOMIC DNA]</scope>
</reference>
<dbReference type="Pfam" id="PF04434">
    <property type="entry name" value="SWIM"/>
    <property type="match status" value="1"/>
</dbReference>
<keyword evidence="2 4" id="KW-0863">Zinc-finger</keyword>
<dbReference type="AlphaFoldDB" id="A0AAV3QJG5"/>
<evidence type="ECO:0000313" key="6">
    <source>
        <dbReference type="EMBL" id="GAA0163899.1"/>
    </source>
</evidence>